<gene>
    <name evidence="1" type="ORF">PGQ11_014277</name>
</gene>
<reference evidence="1 2" key="1">
    <citation type="journal article" date="2024" name="IMA Fungus">
        <title>Apiospora arundinis, a panoply of carbohydrate-active enzymes and secondary metabolites.</title>
        <authorList>
            <person name="Sorensen T."/>
            <person name="Petersen C."/>
            <person name="Muurmann A.T."/>
            <person name="Christiansen J.V."/>
            <person name="Brundto M.L."/>
            <person name="Overgaard C.K."/>
            <person name="Boysen A.T."/>
            <person name="Wollenberg R.D."/>
            <person name="Larsen T.O."/>
            <person name="Sorensen J.L."/>
            <person name="Nielsen K.L."/>
            <person name="Sondergaard T.E."/>
        </authorList>
    </citation>
    <scope>NUCLEOTIDE SEQUENCE [LARGE SCALE GENOMIC DNA]</scope>
    <source>
        <strain evidence="1 2">AAU 773</strain>
    </source>
</reference>
<organism evidence="1 2">
    <name type="scientific">Apiospora arundinis</name>
    <dbReference type="NCBI Taxonomy" id="335852"/>
    <lineage>
        <taxon>Eukaryota</taxon>
        <taxon>Fungi</taxon>
        <taxon>Dikarya</taxon>
        <taxon>Ascomycota</taxon>
        <taxon>Pezizomycotina</taxon>
        <taxon>Sordariomycetes</taxon>
        <taxon>Xylariomycetidae</taxon>
        <taxon>Amphisphaeriales</taxon>
        <taxon>Apiosporaceae</taxon>
        <taxon>Apiospora</taxon>
    </lineage>
</organism>
<name>A0ABR2HSC2_9PEZI</name>
<keyword evidence="2" id="KW-1185">Reference proteome</keyword>
<evidence type="ECO:0000313" key="1">
    <source>
        <dbReference type="EMBL" id="KAK8851798.1"/>
    </source>
</evidence>
<accession>A0ABR2HSC2</accession>
<proteinExistence type="predicted"/>
<comment type="caution">
    <text evidence="1">The sequence shown here is derived from an EMBL/GenBank/DDBJ whole genome shotgun (WGS) entry which is preliminary data.</text>
</comment>
<dbReference type="EMBL" id="JAPCWZ010000009">
    <property type="protein sequence ID" value="KAK8851798.1"/>
    <property type="molecule type" value="Genomic_DNA"/>
</dbReference>
<protein>
    <submittedName>
        <fullName evidence="1">Uncharacterized protein</fullName>
    </submittedName>
</protein>
<dbReference type="Proteomes" id="UP001390339">
    <property type="component" value="Unassembled WGS sequence"/>
</dbReference>
<sequence>MNTGRLPPLRVTAPRHKPSRRFRPYLRPLDIERAQRAAEHAARVSLLLEECRQLQCRLDRIQQLLTDSVRYNTPVYCKDEHTVTYTSE</sequence>
<evidence type="ECO:0000313" key="2">
    <source>
        <dbReference type="Proteomes" id="UP001390339"/>
    </source>
</evidence>